<dbReference type="KEGG" id="samy:DB32_003416"/>
<protein>
    <recommendedName>
        <fullName evidence="2">PEGA domain-containing protein</fullName>
    </recommendedName>
</protein>
<evidence type="ECO:0000313" key="4">
    <source>
        <dbReference type="Proteomes" id="UP000034883"/>
    </source>
</evidence>
<dbReference type="AlphaFoldDB" id="A0A0F6W375"/>
<reference evidence="3 4" key="1">
    <citation type="submission" date="2015-03" db="EMBL/GenBank/DDBJ databases">
        <title>Genome assembly of Sandaracinus amylolyticus DSM 53668.</title>
        <authorList>
            <person name="Sharma G."/>
            <person name="Subramanian S."/>
        </authorList>
    </citation>
    <scope>NUCLEOTIDE SEQUENCE [LARGE SCALE GENOMIC DNA]</scope>
    <source>
        <strain evidence="3 4">DSM 53668</strain>
    </source>
</reference>
<dbReference type="STRING" id="927083.DB32_003416"/>
<evidence type="ECO:0000259" key="2">
    <source>
        <dbReference type="Pfam" id="PF08308"/>
    </source>
</evidence>
<organism evidence="3 4">
    <name type="scientific">Sandaracinus amylolyticus</name>
    <dbReference type="NCBI Taxonomy" id="927083"/>
    <lineage>
        <taxon>Bacteria</taxon>
        <taxon>Pseudomonadati</taxon>
        <taxon>Myxococcota</taxon>
        <taxon>Polyangia</taxon>
        <taxon>Polyangiales</taxon>
        <taxon>Sandaracinaceae</taxon>
        <taxon>Sandaracinus</taxon>
    </lineage>
</organism>
<dbReference type="OrthoDB" id="5382214at2"/>
<keyword evidence="4" id="KW-1185">Reference proteome</keyword>
<dbReference type="InterPro" id="IPR008969">
    <property type="entry name" value="CarboxyPept-like_regulatory"/>
</dbReference>
<dbReference type="RefSeq" id="WP_053233456.1">
    <property type="nucleotide sequence ID" value="NZ_CP011125.1"/>
</dbReference>
<accession>A0A0F6W375</accession>
<evidence type="ECO:0000256" key="1">
    <source>
        <dbReference type="SAM" id="SignalP"/>
    </source>
</evidence>
<feature type="domain" description="PEGA" evidence="2">
    <location>
        <begin position="99"/>
        <end position="165"/>
    </location>
</feature>
<dbReference type="Pfam" id="PF08308">
    <property type="entry name" value="PEGA"/>
    <property type="match status" value="1"/>
</dbReference>
<name>A0A0F6W375_9BACT</name>
<dbReference type="InterPro" id="IPR013229">
    <property type="entry name" value="PEGA"/>
</dbReference>
<gene>
    <name evidence="3" type="ORF">DB32_003416</name>
</gene>
<dbReference type="SUPFAM" id="SSF49464">
    <property type="entry name" value="Carboxypeptidase regulatory domain-like"/>
    <property type="match status" value="1"/>
</dbReference>
<proteinExistence type="predicted"/>
<sequence length="167" mass="17490">MMRAGWIVFVLVAACAPPVDASEGTLIVRAHERGVVHVDARPVRGDRVRLARGTHVVELRRGALVIASEHVEVRGGSEIEIDLDVIAAGSIASDAAVSGRVEIRSVPPGAEIEIDGAPAGLGPLVIDLVPGPHVVRVWAPGYEAFEQEIYVGAGGSTELDVQLVASR</sequence>
<dbReference type="EMBL" id="CP011125">
    <property type="protein sequence ID" value="AKF06267.1"/>
    <property type="molecule type" value="Genomic_DNA"/>
</dbReference>
<feature type="signal peptide" evidence="1">
    <location>
        <begin position="1"/>
        <end position="21"/>
    </location>
</feature>
<dbReference type="PROSITE" id="PS51257">
    <property type="entry name" value="PROKAR_LIPOPROTEIN"/>
    <property type="match status" value="1"/>
</dbReference>
<feature type="chain" id="PRO_5002511552" description="PEGA domain-containing protein" evidence="1">
    <location>
        <begin position="22"/>
        <end position="167"/>
    </location>
</feature>
<evidence type="ECO:0000313" key="3">
    <source>
        <dbReference type="EMBL" id="AKF06267.1"/>
    </source>
</evidence>
<dbReference type="Proteomes" id="UP000034883">
    <property type="component" value="Chromosome"/>
</dbReference>
<keyword evidence="1" id="KW-0732">Signal</keyword>